<dbReference type="InterPro" id="IPR052420">
    <property type="entry name" value="Espin/Espin-like"/>
</dbReference>
<dbReference type="GO" id="GO:0051015">
    <property type="term" value="F:actin filament binding"/>
    <property type="evidence" value="ECO:0007669"/>
    <property type="project" value="TreeGrafter"/>
</dbReference>
<sequence length="403" mass="44110">MFKGLTLEDSHDSNSFDHSDMESTVGDQSTAGESSTIGDASTVGKSNSWTDDDDASTVVSTSEISTLEFLSSMLVNPFAGAAKVNSSDVEDDDDDDSLFTDENGNSFSDTDESRVLAPLRVTKRFSNKKDDKKRGNTKAEETSQMSLNGRMRKLRLGNKTTSTSRDYDDQSFHSEGSSEYYTSTFDDDSAGGGGENENMKANKKKMDMNESILSNLSLTNVPQKVDYYSDSAILYRAIDTKEWDEAGRILHVSPKMARNWVYRTNEHNNDVVWMFLPIHAACFSGAPVNLIRDLVNAYPKSASVAAPGEKLPVHIACETGASHEVVAVLVETFSESLYHVDSSGNTPLQLCVFSMSGKNRSKVMKVLTSAAAGTGTGPKKSRFRKFINIGKRKNGNERMASEC</sequence>
<feature type="compositionally biased region" description="Polar residues" evidence="3">
    <location>
        <begin position="173"/>
        <end position="184"/>
    </location>
</feature>
<feature type="region of interest" description="Disordered" evidence="3">
    <location>
        <begin position="159"/>
        <end position="198"/>
    </location>
</feature>
<feature type="region of interest" description="Disordered" evidence="3">
    <location>
        <begin position="1"/>
        <end position="57"/>
    </location>
</feature>
<dbReference type="GO" id="GO:0005737">
    <property type="term" value="C:cytoplasm"/>
    <property type="evidence" value="ECO:0007669"/>
    <property type="project" value="TreeGrafter"/>
</dbReference>
<evidence type="ECO:0000256" key="3">
    <source>
        <dbReference type="SAM" id="MobiDB-lite"/>
    </source>
</evidence>
<keyword evidence="1" id="KW-0677">Repeat</keyword>
<proteinExistence type="predicted"/>
<dbReference type="InterPro" id="IPR036770">
    <property type="entry name" value="Ankyrin_rpt-contain_sf"/>
</dbReference>
<dbReference type="EMBL" id="HBIO01014153">
    <property type="protein sequence ID" value="CAE0466103.1"/>
    <property type="molecule type" value="Transcribed_RNA"/>
</dbReference>
<reference evidence="4" key="1">
    <citation type="submission" date="2021-01" db="EMBL/GenBank/DDBJ databases">
        <authorList>
            <person name="Corre E."/>
            <person name="Pelletier E."/>
            <person name="Niang G."/>
            <person name="Scheremetjew M."/>
            <person name="Finn R."/>
            <person name="Kale V."/>
            <person name="Holt S."/>
            <person name="Cochrane G."/>
            <person name="Meng A."/>
            <person name="Brown T."/>
            <person name="Cohen L."/>
        </authorList>
    </citation>
    <scope>NUCLEOTIDE SEQUENCE</scope>
    <source>
        <strain evidence="4">MM31A-1</strain>
    </source>
</reference>
<dbReference type="GO" id="GO:0051017">
    <property type="term" value="P:actin filament bundle assembly"/>
    <property type="evidence" value="ECO:0007669"/>
    <property type="project" value="TreeGrafter"/>
</dbReference>
<dbReference type="PANTHER" id="PTHR24153">
    <property type="entry name" value="ESPIN"/>
    <property type="match status" value="1"/>
</dbReference>
<evidence type="ECO:0000256" key="1">
    <source>
        <dbReference type="ARBA" id="ARBA00022737"/>
    </source>
</evidence>
<feature type="compositionally biased region" description="Basic and acidic residues" evidence="3">
    <location>
        <begin position="1"/>
        <end position="21"/>
    </location>
</feature>
<gene>
    <name evidence="4" type="ORF">CDEB00056_LOCUS10955</name>
</gene>
<dbReference type="AlphaFoldDB" id="A0A7S3Q5H3"/>
<accession>A0A7S3Q5H3</accession>
<keyword evidence="2" id="KW-0040">ANK repeat</keyword>
<feature type="compositionally biased region" description="Basic and acidic residues" evidence="3">
    <location>
        <begin position="127"/>
        <end position="141"/>
    </location>
</feature>
<evidence type="ECO:0000313" key="4">
    <source>
        <dbReference type="EMBL" id="CAE0466103.1"/>
    </source>
</evidence>
<feature type="compositionally biased region" description="Acidic residues" evidence="3">
    <location>
        <begin position="88"/>
        <end position="99"/>
    </location>
</feature>
<name>A0A7S3Q5H3_9STRA</name>
<feature type="region of interest" description="Disordered" evidence="3">
    <location>
        <begin position="85"/>
        <end position="144"/>
    </location>
</feature>
<protein>
    <submittedName>
        <fullName evidence="4">Uncharacterized protein</fullName>
    </submittedName>
</protein>
<feature type="compositionally biased region" description="Polar residues" evidence="3">
    <location>
        <begin position="25"/>
        <end position="47"/>
    </location>
</feature>
<dbReference type="PANTHER" id="PTHR24153:SF8">
    <property type="entry name" value="FORKED, ISOFORM F"/>
    <property type="match status" value="1"/>
</dbReference>
<dbReference type="Gene3D" id="1.25.40.20">
    <property type="entry name" value="Ankyrin repeat-containing domain"/>
    <property type="match status" value="1"/>
</dbReference>
<organism evidence="4">
    <name type="scientific">Chaetoceros debilis</name>
    <dbReference type="NCBI Taxonomy" id="122233"/>
    <lineage>
        <taxon>Eukaryota</taxon>
        <taxon>Sar</taxon>
        <taxon>Stramenopiles</taxon>
        <taxon>Ochrophyta</taxon>
        <taxon>Bacillariophyta</taxon>
        <taxon>Coscinodiscophyceae</taxon>
        <taxon>Chaetocerotophycidae</taxon>
        <taxon>Chaetocerotales</taxon>
        <taxon>Chaetocerotaceae</taxon>
        <taxon>Chaetoceros</taxon>
    </lineage>
</organism>
<evidence type="ECO:0000256" key="2">
    <source>
        <dbReference type="ARBA" id="ARBA00023043"/>
    </source>
</evidence>